<keyword evidence="2" id="KW-1185">Reference proteome</keyword>
<reference evidence="1" key="1">
    <citation type="submission" date="2024-02" db="EMBL/GenBank/DDBJ databases">
        <title>Metagenome Assembled Genome of Zalaria obscura JY119.</title>
        <authorList>
            <person name="Vighnesh L."/>
            <person name="Jagadeeshwari U."/>
            <person name="Venkata Ramana C."/>
            <person name="Sasikala C."/>
        </authorList>
    </citation>
    <scope>NUCLEOTIDE SEQUENCE</scope>
    <source>
        <strain evidence="1">JY119</strain>
    </source>
</reference>
<dbReference type="EMBL" id="JAMKPW020000013">
    <property type="protein sequence ID" value="KAK8211559.1"/>
    <property type="molecule type" value="Genomic_DNA"/>
</dbReference>
<protein>
    <submittedName>
        <fullName evidence="1">Uncharacterized protein</fullName>
    </submittedName>
</protein>
<gene>
    <name evidence="1" type="ORF">M8818_003214</name>
</gene>
<evidence type="ECO:0000313" key="2">
    <source>
        <dbReference type="Proteomes" id="UP001320706"/>
    </source>
</evidence>
<dbReference type="Proteomes" id="UP001320706">
    <property type="component" value="Unassembled WGS sequence"/>
</dbReference>
<comment type="caution">
    <text evidence="1">The sequence shown here is derived from an EMBL/GenBank/DDBJ whole genome shotgun (WGS) entry which is preliminary data.</text>
</comment>
<accession>A0ACC3SFD8</accession>
<sequence>MASAPEFRAGVLGTSYKDKIVAVNPSETLSSFWGFNHLNFEMMPATSFNFTDLAVTPVPWDVYFSQPRCCLGFDNPCDSSLPYAPILSIPLAVRSLDPAWVSCVGKVDGVWDPPHALMPQPALPTPTAPKWITSVPASPGNSPLPNAASNTAVAIPETRPSSIQSLALPEDSNSNPHPGVDGTPITSVRDASASASAPAMDPKKVSIVMGSQTLTGTVQADPANSGTILVLDSTTLTEGGAPAAMSGQTVSLGSNAVVVGSSKIPIATATFDFESHTSVRAGHWQMDALSGDPAADPVTVAFSTPNGDSNSPPDAVLTLGSEVVTAIETTAPDGSTIAIWGSNILTAGGHPKTISGYAMSIGPEGLVVGSLPMASKETITFSSLIGDTTSPPDAVFTLGSDIVTAVETTAPDGSTIAVLGSKTLVAGGAAMMMSGYAVSLGPQGFVIAADPSNDPHAPQTSLDGAVFVLGTSTVTASEQPGPGGVPVVDVGSRTLTVGGPAETVGGETVSAASGGVVVDGTMHSFSLISQQTGSDYVTAGAMMSSTGAGSDPAASTQDSLQTGTGHAAKGQFRGYLFGLGVMMTAWVMLLTQAFVKF</sequence>
<name>A0ACC3SFD8_9PEZI</name>
<evidence type="ECO:0000313" key="1">
    <source>
        <dbReference type="EMBL" id="KAK8211559.1"/>
    </source>
</evidence>
<organism evidence="1 2">
    <name type="scientific">Zalaria obscura</name>
    <dbReference type="NCBI Taxonomy" id="2024903"/>
    <lineage>
        <taxon>Eukaryota</taxon>
        <taxon>Fungi</taxon>
        <taxon>Dikarya</taxon>
        <taxon>Ascomycota</taxon>
        <taxon>Pezizomycotina</taxon>
        <taxon>Dothideomycetes</taxon>
        <taxon>Dothideomycetidae</taxon>
        <taxon>Dothideales</taxon>
        <taxon>Zalariaceae</taxon>
        <taxon>Zalaria</taxon>
    </lineage>
</organism>
<proteinExistence type="predicted"/>